<sequence length="121" mass="13745">MIMWIEKVVGGLGDKKKYREYKQRVRRLPDGYRQTARALERYLMNLGPTGNGKNLIIMLNDLADLLEQSAAAGTPLREVVGTDPADFAEEFMQNHAGGSWIRSERERLGRAIDRAEAEQRP</sequence>
<dbReference type="AlphaFoldDB" id="A0A2S5J0R8"/>
<dbReference type="EMBL" id="PRKW01000001">
    <property type="protein sequence ID" value="PPB50383.1"/>
    <property type="molecule type" value="Genomic_DNA"/>
</dbReference>
<dbReference type="Pfam" id="PF06304">
    <property type="entry name" value="DUF1048"/>
    <property type="match status" value="1"/>
</dbReference>
<accession>A0A2S5J0R8</accession>
<name>A0A2S5J0R8_9MICC</name>
<dbReference type="OrthoDB" id="8083683at2"/>
<proteinExistence type="predicted"/>
<dbReference type="Gene3D" id="1.10.1900.10">
    <property type="entry name" value="c-terminal domain of poly(a) binding protein"/>
    <property type="match status" value="1"/>
</dbReference>
<gene>
    <name evidence="1" type="ORF">C4K88_00220</name>
</gene>
<dbReference type="RefSeq" id="WP_104119658.1">
    <property type="nucleotide sequence ID" value="NZ_PRKW01000001.1"/>
</dbReference>
<evidence type="ECO:0000313" key="1">
    <source>
        <dbReference type="EMBL" id="PPB50383.1"/>
    </source>
</evidence>
<dbReference type="SUPFAM" id="SSF158560">
    <property type="entry name" value="BH3980-like"/>
    <property type="match status" value="1"/>
</dbReference>
<protein>
    <recommendedName>
        <fullName evidence="3">DUF1048 domain-containing protein</fullName>
    </recommendedName>
</protein>
<dbReference type="InterPro" id="IPR008316">
    <property type="entry name" value="UCP029876"/>
</dbReference>
<keyword evidence="2" id="KW-1185">Reference proteome</keyword>
<organism evidence="1 2">
    <name type="scientific">Arthrobacter pityocampae</name>
    <dbReference type="NCBI Taxonomy" id="547334"/>
    <lineage>
        <taxon>Bacteria</taxon>
        <taxon>Bacillati</taxon>
        <taxon>Actinomycetota</taxon>
        <taxon>Actinomycetes</taxon>
        <taxon>Micrococcales</taxon>
        <taxon>Micrococcaceae</taxon>
        <taxon>Arthrobacter</taxon>
    </lineage>
</organism>
<evidence type="ECO:0000313" key="2">
    <source>
        <dbReference type="Proteomes" id="UP000239297"/>
    </source>
</evidence>
<dbReference type="Proteomes" id="UP000239297">
    <property type="component" value="Unassembled WGS sequence"/>
</dbReference>
<evidence type="ECO:0008006" key="3">
    <source>
        <dbReference type="Google" id="ProtNLM"/>
    </source>
</evidence>
<reference evidence="1 2" key="1">
    <citation type="journal article" date="2014" name="Int. J. Syst. Evol. Microbiol.">
        <title>Arthrobacter pityocampae sp. nov., isolated from Thaumetopoea pityocampa (Lep., Thaumetopoeidae).</title>
        <authorList>
            <person name="Ince I.A."/>
            <person name="Demirbag Z."/>
            <person name="Kati H."/>
        </authorList>
    </citation>
    <scope>NUCLEOTIDE SEQUENCE [LARGE SCALE GENOMIC DNA]</scope>
    <source>
        <strain evidence="1 2">Tp2</strain>
    </source>
</reference>
<comment type="caution">
    <text evidence="1">The sequence shown here is derived from an EMBL/GenBank/DDBJ whole genome shotgun (WGS) entry which is preliminary data.</text>
</comment>